<dbReference type="Gene3D" id="3.40.50.720">
    <property type="entry name" value="NAD(P)-binding Rossmann-like Domain"/>
    <property type="match status" value="2"/>
</dbReference>
<evidence type="ECO:0000313" key="6">
    <source>
        <dbReference type="Proteomes" id="UP000317716"/>
    </source>
</evidence>
<dbReference type="GO" id="GO:0016616">
    <property type="term" value="F:oxidoreductase activity, acting on the CH-OH group of donors, NAD or NADP as acceptor"/>
    <property type="evidence" value="ECO:0007669"/>
    <property type="project" value="InterPro"/>
</dbReference>
<dbReference type="InterPro" id="IPR029753">
    <property type="entry name" value="D-isomer_DH_CS"/>
</dbReference>
<accession>A0A538S8K4</accession>
<dbReference type="PANTHER" id="PTHR43333">
    <property type="entry name" value="2-HACID_DH_C DOMAIN-CONTAINING PROTEIN"/>
    <property type="match status" value="1"/>
</dbReference>
<dbReference type="InterPro" id="IPR006140">
    <property type="entry name" value="D-isomer_DH_NAD-bd"/>
</dbReference>
<keyword evidence="2" id="KW-0520">NAD</keyword>
<dbReference type="PANTHER" id="PTHR43333:SF1">
    <property type="entry name" value="D-ISOMER SPECIFIC 2-HYDROXYACID DEHYDROGENASE NAD-BINDING DOMAIN-CONTAINING PROTEIN"/>
    <property type="match status" value="1"/>
</dbReference>
<feature type="domain" description="D-isomer specific 2-hydroxyacid dehydrogenase NAD-binding" evidence="4">
    <location>
        <begin position="547"/>
        <end position="696"/>
    </location>
</feature>
<evidence type="ECO:0000256" key="2">
    <source>
        <dbReference type="ARBA" id="ARBA00023027"/>
    </source>
</evidence>
<evidence type="ECO:0000256" key="1">
    <source>
        <dbReference type="ARBA" id="ARBA00023002"/>
    </source>
</evidence>
<gene>
    <name evidence="5" type="ORF">E6K72_13765</name>
</gene>
<evidence type="ECO:0000259" key="4">
    <source>
        <dbReference type="Pfam" id="PF02826"/>
    </source>
</evidence>
<dbReference type="SUPFAM" id="SSF52283">
    <property type="entry name" value="Formate/glycerate dehydrogenase catalytic domain-like"/>
    <property type="match status" value="1"/>
</dbReference>
<organism evidence="5 6">
    <name type="scientific">Eiseniibacteriota bacterium</name>
    <dbReference type="NCBI Taxonomy" id="2212470"/>
    <lineage>
        <taxon>Bacteria</taxon>
        <taxon>Candidatus Eiseniibacteriota</taxon>
    </lineage>
</organism>
<dbReference type="Proteomes" id="UP000317716">
    <property type="component" value="Unassembled WGS sequence"/>
</dbReference>
<keyword evidence="1" id="KW-0560">Oxidoreductase</keyword>
<reference evidence="5 6" key="1">
    <citation type="journal article" date="2019" name="Nat. Microbiol.">
        <title>Mediterranean grassland soil C-N compound turnover is dependent on rainfall and depth, and is mediated by genomically divergent microorganisms.</title>
        <authorList>
            <person name="Diamond S."/>
            <person name="Andeer P.F."/>
            <person name="Li Z."/>
            <person name="Crits-Christoph A."/>
            <person name="Burstein D."/>
            <person name="Anantharaman K."/>
            <person name="Lane K.R."/>
            <person name="Thomas B.C."/>
            <person name="Pan C."/>
            <person name="Northen T.R."/>
            <person name="Banfield J.F."/>
        </authorList>
    </citation>
    <scope>NUCLEOTIDE SEQUENCE [LARGE SCALE GENOMIC DNA]</scope>
    <source>
        <strain evidence="5">WS_2</strain>
    </source>
</reference>
<evidence type="ECO:0000313" key="5">
    <source>
        <dbReference type="EMBL" id="TMQ47704.1"/>
    </source>
</evidence>
<evidence type="ECO:0000256" key="3">
    <source>
        <dbReference type="SAM" id="MobiDB-lite"/>
    </source>
</evidence>
<dbReference type="CDD" id="cd05300">
    <property type="entry name" value="2-Hacid_dh_1"/>
    <property type="match status" value="1"/>
</dbReference>
<feature type="compositionally biased region" description="Basic and acidic residues" evidence="3">
    <location>
        <begin position="227"/>
        <end position="237"/>
    </location>
</feature>
<dbReference type="PROSITE" id="PS00671">
    <property type="entry name" value="D_2_HYDROXYACID_DH_3"/>
    <property type="match status" value="1"/>
</dbReference>
<dbReference type="EMBL" id="VBOS01000517">
    <property type="protein sequence ID" value="TMQ47704.1"/>
    <property type="molecule type" value="Genomic_DNA"/>
</dbReference>
<feature type="compositionally biased region" description="Basic and acidic residues" evidence="3">
    <location>
        <begin position="331"/>
        <end position="363"/>
    </location>
</feature>
<comment type="caution">
    <text evidence="5">The sequence shown here is derived from an EMBL/GenBank/DDBJ whole genome shotgun (WGS) entry which is preliminary data.</text>
</comment>
<feature type="region of interest" description="Disordered" evidence="3">
    <location>
        <begin position="312"/>
        <end position="382"/>
    </location>
</feature>
<name>A0A538S8K4_UNCEI</name>
<dbReference type="InterPro" id="IPR036291">
    <property type="entry name" value="NAD(P)-bd_dom_sf"/>
</dbReference>
<dbReference type="GO" id="GO:0051287">
    <property type="term" value="F:NAD binding"/>
    <property type="evidence" value="ECO:0007669"/>
    <property type="project" value="InterPro"/>
</dbReference>
<dbReference type="AlphaFoldDB" id="A0A538S8K4"/>
<protein>
    <submittedName>
        <fullName evidence="5">D-2-hydroxyacid dehydrogenase</fullName>
    </submittedName>
</protein>
<sequence>MLLSAVTPRGLGFGRATLESALPAPRASTLSGPLGAAEIPLQAIEPGFLERDPYVEAVGVERIARERRVQRGEEHVHPAVQPVDHDGAREVLLDVVGWRWAAAHVDRAAIAAGHEQRVTEPESQIGVEDGLARELAAVAVSLRDLDETVPRAQRHSPVDLRGHFLLTASQPRRRHLPDAVGRVGAGQPRALRGVRVRQRVRRQQILPIVSRRRVPRDLQRSSGRAVRHPESQPELEVRDAGVGTVHLAAGADPGHALDRDPQDEARVLLPPELVVREEGALLLVSAECDGCLLATRAVEAVGREEAGLQRGVVLARGEQPGTAPLGVGRSPARDASHDAQRRDSGAHTRTDSSTRRSESRELRNLSARGTRRKRLAGRIASGCASQARPGPALLGRGWGAGRGPGALRAAGAALGRRMRARLARTHRAVAPSRAMEALQVLEFIRDEDEVWNLPATAMERLRREFPDVAFESPRDRADADRALSAADIVLGGAVRRDNFGAAKRLRWIQVTAAGVGHLLFPELVESDVVVTNGRGIHAVAMAEHTIGVILAFVRKLHLARDEQHRRRWTQKEMWAGAPELGELGGRTLGLVGLGSVGAAIALRARALGLRVVAVRRNPKPDPGPADEQWGPERLPDLLARADFIVLAAPLTAETRGLIGREQLARMKPGAFLVNLGRGKLVDEDALVECLREGRTAVGYAACDRDAARLRPRAALLGAIGGSLRPQPARL</sequence>
<dbReference type="Pfam" id="PF02826">
    <property type="entry name" value="2-Hacid_dh_C"/>
    <property type="match status" value="1"/>
</dbReference>
<dbReference type="SUPFAM" id="SSF51735">
    <property type="entry name" value="NAD(P)-binding Rossmann-fold domains"/>
    <property type="match status" value="1"/>
</dbReference>
<proteinExistence type="predicted"/>
<feature type="region of interest" description="Disordered" evidence="3">
    <location>
        <begin position="217"/>
        <end position="237"/>
    </location>
</feature>